<protein>
    <submittedName>
        <fullName evidence="2">Uncharacterized protein</fullName>
    </submittedName>
</protein>
<dbReference type="KEGG" id="jme:EEW87_17720"/>
<gene>
    <name evidence="2" type="ORF">EEW87_17720</name>
</gene>
<dbReference type="InterPro" id="IPR036388">
    <property type="entry name" value="WH-like_DNA-bd_sf"/>
</dbReference>
<proteinExistence type="predicted"/>
<evidence type="ECO:0000256" key="1">
    <source>
        <dbReference type="SAM" id="Phobius"/>
    </source>
</evidence>
<feature type="transmembrane region" description="Helical" evidence="1">
    <location>
        <begin position="128"/>
        <end position="146"/>
    </location>
</feature>
<dbReference type="AlphaFoldDB" id="A0A650GFX2"/>
<dbReference type="RefSeq" id="WP_123093663.1">
    <property type="nucleotide sequence ID" value="NZ_CP046475.1"/>
</dbReference>
<dbReference type="Gene3D" id="1.10.10.10">
    <property type="entry name" value="Winged helix-like DNA-binding domain superfamily/Winged helix DNA-binding domain"/>
    <property type="match status" value="1"/>
</dbReference>
<sequence length="242" mass="26017">MSTPGLNRPAPASPATLGALTRRPARDLLIELGEYVVFVAMALLMISQRDLQDAWGGVDGPGVFVTPLALLTAAILITVTSIAGRRIRTTEPVQPAPLEVFALSAVTFVFIALLGAQLLRDGHLSWQLYVPAMLATAASGIALKVLSWRRPLPRTDSHHYPILDDDGPARVLAALAGVRSYRASGLQDRLDVDQPTLIAWHQRLVDAGYATSHLRGTQPWLNATDLGRTAIAEHLAAITTRS</sequence>
<keyword evidence="1" id="KW-1133">Transmembrane helix</keyword>
<organism evidence="2 3">
    <name type="scientific">Janibacter melonis</name>
    <dbReference type="NCBI Taxonomy" id="262209"/>
    <lineage>
        <taxon>Bacteria</taxon>
        <taxon>Bacillati</taxon>
        <taxon>Actinomycetota</taxon>
        <taxon>Actinomycetes</taxon>
        <taxon>Micrococcales</taxon>
        <taxon>Intrasporangiaceae</taxon>
        <taxon>Janibacter</taxon>
    </lineage>
</organism>
<accession>A0A650GFX2</accession>
<keyword evidence="1" id="KW-0472">Membrane</keyword>
<geneLocation type="plasmid" evidence="2">
    <name>unnamed</name>
</geneLocation>
<evidence type="ECO:0000313" key="3">
    <source>
        <dbReference type="Proteomes" id="UP000271708"/>
    </source>
</evidence>
<dbReference type="SUPFAM" id="SSF46785">
    <property type="entry name" value="Winged helix' DNA-binding domain"/>
    <property type="match status" value="1"/>
</dbReference>
<keyword evidence="1" id="KW-0812">Transmembrane</keyword>
<reference evidence="2 3" key="1">
    <citation type="submission" date="2019-11" db="EMBL/GenBank/DDBJ databases">
        <title>Complete Genome Sequence of Janibacter melonis M714.</title>
        <authorList>
            <person name="Zhao Q."/>
        </authorList>
    </citation>
    <scope>NUCLEOTIDE SEQUENCE [LARGE SCALE GENOMIC DNA]</scope>
    <source>
        <strain evidence="2 3">M714</strain>
        <plasmid evidence="2 3">unnamed</plasmid>
    </source>
</reference>
<evidence type="ECO:0000313" key="2">
    <source>
        <dbReference type="EMBL" id="QGX08844.1"/>
    </source>
</evidence>
<dbReference type="GeneID" id="59163570"/>
<feature type="transmembrane region" description="Helical" evidence="1">
    <location>
        <begin position="28"/>
        <end position="46"/>
    </location>
</feature>
<feature type="transmembrane region" description="Helical" evidence="1">
    <location>
        <begin position="96"/>
        <end position="116"/>
    </location>
</feature>
<dbReference type="Proteomes" id="UP000271708">
    <property type="component" value="Plasmid unnamed"/>
</dbReference>
<dbReference type="EMBL" id="CP046475">
    <property type="protein sequence ID" value="QGX08844.1"/>
    <property type="molecule type" value="Genomic_DNA"/>
</dbReference>
<feature type="transmembrane region" description="Helical" evidence="1">
    <location>
        <begin position="66"/>
        <end position="84"/>
    </location>
</feature>
<name>A0A650GFX2_9MICO</name>
<dbReference type="InterPro" id="IPR036390">
    <property type="entry name" value="WH_DNA-bd_sf"/>
</dbReference>
<keyword evidence="2" id="KW-0614">Plasmid</keyword>